<organism evidence="1 2">
    <name type="scientific">Myroides odoratimimus</name>
    <dbReference type="NCBI Taxonomy" id="76832"/>
    <lineage>
        <taxon>Bacteria</taxon>
        <taxon>Pseudomonadati</taxon>
        <taxon>Bacteroidota</taxon>
        <taxon>Flavobacteriia</taxon>
        <taxon>Flavobacteriales</taxon>
        <taxon>Flavobacteriaceae</taxon>
        <taxon>Myroides</taxon>
    </lineage>
</organism>
<protein>
    <recommendedName>
        <fullName evidence="3">DUF4838 domain-containing protein</fullName>
    </recommendedName>
</protein>
<dbReference type="KEGG" id="mod:AS202_12550"/>
<dbReference type="AlphaFoldDB" id="A0AAI8C5A2"/>
<gene>
    <name evidence="1" type="ORF">AS202_12550</name>
</gene>
<dbReference type="InterPro" id="IPR032287">
    <property type="entry name" value="DUF4838"/>
</dbReference>
<sequence length="717" mass="82331">MWFSNIIKYSLLSVLCCIYGCKANTSEKLSSEYYVIHADDVFESKLWADYLYKHLMRRTSTHPIVEMATGNEEQDSAKHIYITMDETLEHDYCIQHDHQGLRIKARDGQTIKWVIYQLIEAISEEDSRFLTADLPPAILDFVTGCSTNDFTYREPHYLENLLLDQSGVLGNNNVEEDWGIWGHNIAKAIPSEPKSIIYARVNEQVNRDQFCFTSGDLYAYLSEYIIDNYGYGVEGSEDYRFVIAPNDNAIVCNCGGCLDLNKSTTQASESVAHLINKLARRFPKYEFYMLAYLSTKTVPNMALEPNVGVMISTIDIPKGVALKEKYLAQKDVQGFISDIKTWRTKTNRVLLWDYSSNFDDYLSPIPVLYGLQHQLKFFKNLGVQGIFLNASGYDYSSFSDVQTYVATTLMKDIHADVEELIRSYFKKVYPKSRDLLSTYYIRLEKRYNQANKPYNMYGSPEDNFNNYLDPQEFIAFYQSLAKQVLLTNGEERKKLDKLYTALTFTRLQLAYYRASDHLGAIDVKGNSITFKQELKNGLEVLNLAKERGILKYKEAEGNVDNYLTSWREIVAKEGQESFLLLKPIIVKNSTGKVITSSTLLSNGLLGFRTDYHLGWYISPENKWSVEFNTAHIEGVKTLGLRFLLHKKHQFESPALIELRLDGKLVKTIDSASYHLTDSIAEFSTYIDFNQSEKMEIVFTKKEGSRVTIALDEIQITN</sequence>
<dbReference type="RefSeq" id="WP_006263357.1">
    <property type="nucleotide sequence ID" value="NZ_CP013690.1"/>
</dbReference>
<dbReference type="Proteomes" id="UP000069030">
    <property type="component" value="Chromosome"/>
</dbReference>
<proteinExistence type="predicted"/>
<evidence type="ECO:0000313" key="2">
    <source>
        <dbReference type="Proteomes" id="UP000069030"/>
    </source>
</evidence>
<dbReference type="EMBL" id="CP013690">
    <property type="protein sequence ID" value="ALU26928.1"/>
    <property type="molecule type" value="Genomic_DNA"/>
</dbReference>
<reference evidence="1 2" key="1">
    <citation type="journal article" date="2016" name="J. Zhejiang Univ. Sci. B">
        <title>Antibiotic resistance mechanisms of Myroides sp.</title>
        <authorList>
            <person name="Hu S."/>
            <person name="Yuan S."/>
            <person name="Qu H."/>
            <person name="Jiang T."/>
            <person name="Zhou Y."/>
            <person name="Wang M."/>
            <person name="Ming D."/>
        </authorList>
    </citation>
    <scope>NUCLEOTIDE SEQUENCE [LARGE SCALE GENOMIC DNA]</scope>
    <source>
        <strain evidence="1 2">PR63039</strain>
    </source>
</reference>
<dbReference type="PANTHER" id="PTHR47406">
    <property type="entry name" value="COAGULATION FACTOR 5/8 TYPE, C-TERMINAL"/>
    <property type="match status" value="1"/>
</dbReference>
<dbReference type="Pfam" id="PF16126">
    <property type="entry name" value="DUF4838"/>
    <property type="match status" value="1"/>
</dbReference>
<dbReference type="PANTHER" id="PTHR47406:SF2">
    <property type="entry name" value="ALPHA GLUCURONIDASE N-TERMINAL DOMAIN-CONTAINING PROTEIN"/>
    <property type="match status" value="1"/>
</dbReference>
<accession>A0AAI8C5A2</accession>
<name>A0AAI8C5A2_9FLAO</name>
<evidence type="ECO:0008006" key="3">
    <source>
        <dbReference type="Google" id="ProtNLM"/>
    </source>
</evidence>
<evidence type="ECO:0000313" key="1">
    <source>
        <dbReference type="EMBL" id="ALU26928.1"/>
    </source>
</evidence>